<keyword evidence="5 6" id="KW-0472">Membrane</keyword>
<keyword evidence="9" id="KW-1185">Reference proteome</keyword>
<dbReference type="Pfam" id="PF09335">
    <property type="entry name" value="VTT_dom"/>
    <property type="match status" value="1"/>
</dbReference>
<evidence type="ECO:0000256" key="1">
    <source>
        <dbReference type="ARBA" id="ARBA00004651"/>
    </source>
</evidence>
<evidence type="ECO:0000256" key="5">
    <source>
        <dbReference type="ARBA" id="ARBA00023136"/>
    </source>
</evidence>
<feature type="transmembrane region" description="Helical" evidence="6">
    <location>
        <begin position="172"/>
        <end position="190"/>
    </location>
</feature>
<proteinExistence type="predicted"/>
<gene>
    <name evidence="8" type="ORF">MST27_02420</name>
</gene>
<sequence length="201" mass="22245">MFDKIVEIVSAFGYIGVFLLMLLENIFPPIPSELIMPLAGFVAARGDLDFILVILAGTAGSVAGALPWYYAGAKLGKDRMKRLAERWGHWLTLSPEDVDKASDWFDRHGKAAVFFGRLIPAVRTLISVPAGIAGMSMTLFLIYSTLGSLIWTALLALAGFLLESQYQRVAQYLDPVSTGVVVLMLAYYLYRLIRQRTARHS</sequence>
<dbReference type="InterPro" id="IPR051311">
    <property type="entry name" value="DedA_domain"/>
</dbReference>
<feature type="transmembrane region" description="Helical" evidence="6">
    <location>
        <begin position="12"/>
        <end position="30"/>
    </location>
</feature>
<evidence type="ECO:0000256" key="2">
    <source>
        <dbReference type="ARBA" id="ARBA00022475"/>
    </source>
</evidence>
<evidence type="ECO:0000256" key="3">
    <source>
        <dbReference type="ARBA" id="ARBA00022692"/>
    </source>
</evidence>
<dbReference type="AlphaFoldDB" id="A0A9X1W146"/>
<dbReference type="RefSeq" id="WP_243604409.1">
    <property type="nucleotide sequence ID" value="NZ_JALGRD010000001.1"/>
</dbReference>
<keyword evidence="2" id="KW-1003">Cell membrane</keyword>
<comment type="caution">
    <text evidence="8">The sequence shown here is derived from an EMBL/GenBank/DDBJ whole genome shotgun (WGS) entry which is preliminary data.</text>
</comment>
<name>A0A9X1W146_9GAMM</name>
<dbReference type="GO" id="GO:0005886">
    <property type="term" value="C:plasma membrane"/>
    <property type="evidence" value="ECO:0007669"/>
    <property type="project" value="UniProtKB-SubCell"/>
</dbReference>
<feature type="transmembrane region" description="Helical" evidence="6">
    <location>
        <begin position="50"/>
        <end position="71"/>
    </location>
</feature>
<protein>
    <submittedName>
        <fullName evidence="8">DedA family protein</fullName>
    </submittedName>
</protein>
<keyword evidence="3 6" id="KW-0812">Transmembrane</keyword>
<dbReference type="PANTHER" id="PTHR42709">
    <property type="entry name" value="ALKALINE PHOSPHATASE LIKE PROTEIN"/>
    <property type="match status" value="1"/>
</dbReference>
<keyword evidence="4 6" id="KW-1133">Transmembrane helix</keyword>
<reference evidence="8" key="1">
    <citation type="submission" date="2022-03" db="EMBL/GenBank/DDBJ databases">
        <title>Pseudomonas marianensis sp. nov., a marine bacterium isolated from deep-sea sediments of the Mariana Trench.</title>
        <authorList>
            <person name="Wei Y."/>
        </authorList>
    </citation>
    <scope>NUCLEOTIDE SEQUENCE</scope>
    <source>
        <strain evidence="8">PS1</strain>
    </source>
</reference>
<evidence type="ECO:0000256" key="4">
    <source>
        <dbReference type="ARBA" id="ARBA00022989"/>
    </source>
</evidence>
<dbReference type="PANTHER" id="PTHR42709:SF6">
    <property type="entry name" value="UNDECAPRENYL PHOSPHATE TRANSPORTER A"/>
    <property type="match status" value="1"/>
</dbReference>
<feature type="domain" description="VTT" evidence="7">
    <location>
        <begin position="30"/>
        <end position="159"/>
    </location>
</feature>
<dbReference type="EMBL" id="JALGRD010000001">
    <property type="protein sequence ID" value="MCJ0972225.1"/>
    <property type="molecule type" value="Genomic_DNA"/>
</dbReference>
<accession>A0A9X1W146</accession>
<dbReference type="InterPro" id="IPR032816">
    <property type="entry name" value="VTT_dom"/>
</dbReference>
<dbReference type="Proteomes" id="UP001139682">
    <property type="component" value="Unassembled WGS sequence"/>
</dbReference>
<evidence type="ECO:0000256" key="6">
    <source>
        <dbReference type="SAM" id="Phobius"/>
    </source>
</evidence>
<evidence type="ECO:0000313" key="8">
    <source>
        <dbReference type="EMBL" id="MCJ0972225.1"/>
    </source>
</evidence>
<organism evidence="8 9">
    <name type="scientific">Stutzerimonas marianensis</name>
    <dbReference type="NCBI Taxonomy" id="2929513"/>
    <lineage>
        <taxon>Bacteria</taxon>
        <taxon>Pseudomonadati</taxon>
        <taxon>Pseudomonadota</taxon>
        <taxon>Gammaproteobacteria</taxon>
        <taxon>Pseudomonadales</taxon>
        <taxon>Pseudomonadaceae</taxon>
        <taxon>Stutzerimonas</taxon>
    </lineage>
</organism>
<comment type="subcellular location">
    <subcellularLocation>
        <location evidence="1">Cell membrane</location>
        <topology evidence="1">Multi-pass membrane protein</topology>
    </subcellularLocation>
</comment>
<feature type="transmembrane region" description="Helical" evidence="6">
    <location>
        <begin position="140"/>
        <end position="160"/>
    </location>
</feature>
<evidence type="ECO:0000313" key="9">
    <source>
        <dbReference type="Proteomes" id="UP001139682"/>
    </source>
</evidence>
<evidence type="ECO:0000259" key="7">
    <source>
        <dbReference type="Pfam" id="PF09335"/>
    </source>
</evidence>